<dbReference type="PANTHER" id="PTHR30606:SF10">
    <property type="entry name" value="PHOSPHATIDYLINOSITOL MANNOSIDE ACYLTRANSFERASE"/>
    <property type="match status" value="1"/>
</dbReference>
<evidence type="ECO:0000256" key="2">
    <source>
        <dbReference type="ARBA" id="ARBA00022475"/>
    </source>
</evidence>
<keyword evidence="4" id="KW-0808">Transferase</keyword>
<name>A0A419EPB3_9BACT</name>
<dbReference type="AlphaFoldDB" id="A0A419EPB3"/>
<dbReference type="InterPro" id="IPR004960">
    <property type="entry name" value="LipA_acyltrans"/>
</dbReference>
<dbReference type="GO" id="GO:0009247">
    <property type="term" value="P:glycolipid biosynthetic process"/>
    <property type="evidence" value="ECO:0007669"/>
    <property type="project" value="UniProtKB-ARBA"/>
</dbReference>
<dbReference type="GO" id="GO:0016746">
    <property type="term" value="F:acyltransferase activity"/>
    <property type="evidence" value="ECO:0007669"/>
    <property type="project" value="UniProtKB-KW"/>
</dbReference>
<dbReference type="Proteomes" id="UP000285961">
    <property type="component" value="Unassembled WGS sequence"/>
</dbReference>
<evidence type="ECO:0000313" key="8">
    <source>
        <dbReference type="EMBL" id="RJP64774.1"/>
    </source>
</evidence>
<feature type="non-terminal residue" evidence="8">
    <location>
        <position position="1"/>
    </location>
</feature>
<evidence type="ECO:0000313" key="9">
    <source>
        <dbReference type="Proteomes" id="UP000285961"/>
    </source>
</evidence>
<accession>A0A419EPB3</accession>
<protein>
    <recommendedName>
        <fullName evidence="10">Lipid A biosynthesis acyltransferase</fullName>
    </recommendedName>
</protein>
<keyword evidence="2" id="KW-1003">Cell membrane</keyword>
<dbReference type="PANTHER" id="PTHR30606">
    <property type="entry name" value="LIPID A BIOSYNTHESIS LAUROYL ACYLTRANSFERASE"/>
    <property type="match status" value="1"/>
</dbReference>
<comment type="subcellular location">
    <subcellularLocation>
        <location evidence="1">Cell inner membrane</location>
    </subcellularLocation>
</comment>
<evidence type="ECO:0000256" key="1">
    <source>
        <dbReference type="ARBA" id="ARBA00004533"/>
    </source>
</evidence>
<dbReference type="Pfam" id="PF03279">
    <property type="entry name" value="Lip_A_acyltrans"/>
    <property type="match status" value="1"/>
</dbReference>
<keyword evidence="6" id="KW-0012">Acyltransferase</keyword>
<sequence>NYRINAENKGKITRNLKDIFPEKSDGELREICRKNFINHAMHSLEILYLPSVNERFVKKYVRVINFDSPRKALEKGNGIVFILGHFGAYYISGITMQVMGVPMNDISQDVSKLNLSKLDRKILERRLNSYQNRISGKVFSRGSGQLLGVVKAIKRNEAISIFIESFTTDKDPVVNFLGRKTRFPQGPIRIALQTGAALLFSTATRDKNGVITVDIYDPLELETTGDKERDLQRNAQKCVDLLEPAVRQHPDQWHLWRMIHDRWVTENEQAQYELESDDRGARRRHDGAHSSLG</sequence>
<evidence type="ECO:0000256" key="5">
    <source>
        <dbReference type="ARBA" id="ARBA00023136"/>
    </source>
</evidence>
<keyword evidence="5" id="KW-0472">Membrane</keyword>
<evidence type="ECO:0000256" key="6">
    <source>
        <dbReference type="ARBA" id="ARBA00023315"/>
    </source>
</evidence>
<evidence type="ECO:0000256" key="4">
    <source>
        <dbReference type="ARBA" id="ARBA00022679"/>
    </source>
</evidence>
<proteinExistence type="predicted"/>
<keyword evidence="3" id="KW-0997">Cell inner membrane</keyword>
<comment type="caution">
    <text evidence="8">The sequence shown here is derived from an EMBL/GenBank/DDBJ whole genome shotgun (WGS) entry which is preliminary data.</text>
</comment>
<dbReference type="GO" id="GO:0005886">
    <property type="term" value="C:plasma membrane"/>
    <property type="evidence" value="ECO:0007669"/>
    <property type="project" value="UniProtKB-SubCell"/>
</dbReference>
<feature type="region of interest" description="Disordered" evidence="7">
    <location>
        <begin position="273"/>
        <end position="293"/>
    </location>
</feature>
<evidence type="ECO:0000256" key="3">
    <source>
        <dbReference type="ARBA" id="ARBA00022519"/>
    </source>
</evidence>
<evidence type="ECO:0008006" key="10">
    <source>
        <dbReference type="Google" id="ProtNLM"/>
    </source>
</evidence>
<evidence type="ECO:0000256" key="7">
    <source>
        <dbReference type="SAM" id="MobiDB-lite"/>
    </source>
</evidence>
<reference evidence="8 9" key="1">
    <citation type="journal article" date="2017" name="ISME J.">
        <title>Energy and carbon metabolisms in a deep terrestrial subsurface fluid microbial community.</title>
        <authorList>
            <person name="Momper L."/>
            <person name="Jungbluth S.P."/>
            <person name="Lee M.D."/>
            <person name="Amend J.P."/>
        </authorList>
    </citation>
    <scope>NUCLEOTIDE SEQUENCE [LARGE SCALE GENOMIC DNA]</scope>
    <source>
        <strain evidence="8">SURF_17</strain>
    </source>
</reference>
<dbReference type="CDD" id="cd07984">
    <property type="entry name" value="LPLAT_LABLAT-like"/>
    <property type="match status" value="1"/>
</dbReference>
<dbReference type="EMBL" id="QZKI01000135">
    <property type="protein sequence ID" value="RJP64774.1"/>
    <property type="molecule type" value="Genomic_DNA"/>
</dbReference>
<organism evidence="8 9">
    <name type="scientific">Candidatus Abyssobacteria bacterium SURF_17</name>
    <dbReference type="NCBI Taxonomy" id="2093361"/>
    <lineage>
        <taxon>Bacteria</taxon>
        <taxon>Pseudomonadati</taxon>
        <taxon>Candidatus Hydrogenedentota</taxon>
        <taxon>Candidatus Abyssobacteria</taxon>
    </lineage>
</organism>
<gene>
    <name evidence="8" type="ORF">C4532_18700</name>
</gene>